<evidence type="ECO:0000313" key="3">
    <source>
        <dbReference type="Proteomes" id="UP001600107"/>
    </source>
</evidence>
<accession>A0ABW6I3Q7</accession>
<name>A0ABW6I3Q7_9FLAO</name>
<feature type="transmembrane region" description="Helical" evidence="1">
    <location>
        <begin position="20"/>
        <end position="39"/>
    </location>
</feature>
<reference evidence="2 3" key="1">
    <citation type="submission" date="2024-06" db="EMBL/GenBank/DDBJ databases">
        <title>Flavobacterium spp. isolated from glacier.</title>
        <authorList>
            <person name="Han D."/>
        </authorList>
    </citation>
    <scope>NUCLEOTIDE SEQUENCE [LARGE SCALE GENOMIC DNA]</scope>
    <source>
        <strain evidence="2 3">ZS1P70</strain>
    </source>
</reference>
<evidence type="ECO:0008006" key="4">
    <source>
        <dbReference type="Google" id="ProtNLM"/>
    </source>
</evidence>
<dbReference type="Proteomes" id="UP001600107">
    <property type="component" value="Unassembled WGS sequence"/>
</dbReference>
<gene>
    <name evidence="2" type="ORF">ACFX5F_06660</name>
</gene>
<sequence>MENDIQSINTLLNDIWNFQLILFGLAVTLFTVIYSFVIAKRDELRSISDSIKNGDTTAITKQKETFARKYILRLKKINNHISILVVSTFFISFIGWTSERFIFDCEINLKRNLLIILFVLTAITLFVVFYQSLKIFNHYKESTKI</sequence>
<comment type="caution">
    <text evidence="2">The sequence shown here is derived from an EMBL/GenBank/DDBJ whole genome shotgun (WGS) entry which is preliminary data.</text>
</comment>
<keyword evidence="1" id="KW-1133">Transmembrane helix</keyword>
<keyword evidence="1" id="KW-0472">Membrane</keyword>
<feature type="transmembrane region" description="Helical" evidence="1">
    <location>
        <begin position="109"/>
        <end position="130"/>
    </location>
</feature>
<feature type="transmembrane region" description="Helical" evidence="1">
    <location>
        <begin position="77"/>
        <end position="97"/>
    </location>
</feature>
<evidence type="ECO:0000256" key="1">
    <source>
        <dbReference type="SAM" id="Phobius"/>
    </source>
</evidence>
<organism evidence="2 3">
    <name type="scientific">Flavobacterium zhoui</name>
    <dbReference type="NCBI Taxonomy" id="3230414"/>
    <lineage>
        <taxon>Bacteria</taxon>
        <taxon>Pseudomonadati</taxon>
        <taxon>Bacteroidota</taxon>
        <taxon>Flavobacteriia</taxon>
        <taxon>Flavobacteriales</taxon>
        <taxon>Flavobacteriaceae</taxon>
        <taxon>Flavobacterium</taxon>
    </lineage>
</organism>
<protein>
    <recommendedName>
        <fullName evidence="4">DUF2721 domain-containing protein</fullName>
    </recommendedName>
</protein>
<evidence type="ECO:0000313" key="2">
    <source>
        <dbReference type="EMBL" id="MFE3870901.1"/>
    </source>
</evidence>
<keyword evidence="3" id="KW-1185">Reference proteome</keyword>
<proteinExistence type="predicted"/>
<keyword evidence="1" id="KW-0812">Transmembrane</keyword>
<dbReference type="RefSeq" id="WP_379851114.1">
    <property type="nucleotide sequence ID" value="NZ_JBHZPY010000004.1"/>
</dbReference>
<dbReference type="EMBL" id="JBHZPY010000004">
    <property type="protein sequence ID" value="MFE3870901.1"/>
    <property type="molecule type" value="Genomic_DNA"/>
</dbReference>